<sequence>MVFHDLALLVASSAVGVIVFLLIVSSGKGDLGNGVRHVILPKPETRLGRVFAFIAFVLAWSVFIALDYREVTVPIRWFLYRILAFASVSHLDAVSYVSNVDPLLFLLILGGLLALQVTRAHTRFSLLAGSGIIVVYAVGGPIVTGLILAVASLVFVPTDVVYFLFDLVTLVLGFTSLMGLIFGTTFLPRRYRFSAKVSSLRGAALLMLIAIVVVVIAGASLHLVGAWSLKELPASGLIVFLMIPTLFSIFEIVLLLIRGKEQPGQARDSLPAIDVIMPAFNEEVAIADTVFAIDRAAVFYGGVVRLFVADDGSSDRTIEVIRSAAAMTRSLEVQVITGGHVGKAGALNRALAATSAELAVRIDADILVDERVFVNLPRWFANPGVGCVGAFDLPNPDLPAWYTKGRLFECLMTFGFTRLAYERLDGNNIPGTFMAFRREEALAVGGFVEGMNGEDSDLTFNLGRLGLVSVIDRAIVIYEDVPQTFSSFIEQRTRWSRASFHVASRHFPVAANDITPRYLVQLRFLFNKLSALMRPITYVSAAVFFILVPHYGFSPLRAVVLLAIGLVPQYLVLLVVTLYYGFWREIPFLVVWLPFTIVRKIGLLSGLFSLPPYQRSQFAFDVVDEEGLVGVGHER</sequence>
<dbReference type="EC" id="2.4.-.-" evidence="5"/>
<keyword evidence="6" id="KW-1185">Reference proteome</keyword>
<dbReference type="Proteomes" id="UP001560267">
    <property type="component" value="Unassembled WGS sequence"/>
</dbReference>
<name>A0ABV3Y4V4_9ACTN</name>
<evidence type="ECO:0000256" key="4">
    <source>
        <dbReference type="SAM" id="Phobius"/>
    </source>
</evidence>
<feature type="transmembrane region" description="Helical" evidence="4">
    <location>
        <begin position="7"/>
        <end position="27"/>
    </location>
</feature>
<feature type="transmembrane region" description="Helical" evidence="4">
    <location>
        <begin position="237"/>
        <end position="257"/>
    </location>
</feature>
<reference evidence="5 6" key="1">
    <citation type="submission" date="2024-07" db="EMBL/GenBank/DDBJ databases">
        <title>Draft Genome Sequence of Ferrimicrobium acidiphilum Strain YE2023, Isolated from a Pulp of Bioleach Reactor.</title>
        <authorList>
            <person name="Elkina Y.A."/>
            <person name="Bulaeva A.G."/>
            <person name="Beletsky A.V."/>
            <person name="Mardanov A.V."/>
        </authorList>
    </citation>
    <scope>NUCLEOTIDE SEQUENCE [LARGE SCALE GENOMIC DNA]</scope>
    <source>
        <strain evidence="5 6">YE2023</strain>
    </source>
</reference>
<feature type="transmembrane region" description="Helical" evidence="4">
    <location>
        <begin position="558"/>
        <end position="582"/>
    </location>
</feature>
<proteinExistence type="inferred from homology"/>
<feature type="transmembrane region" description="Helical" evidence="4">
    <location>
        <begin position="531"/>
        <end position="552"/>
    </location>
</feature>
<dbReference type="CDD" id="cd06423">
    <property type="entry name" value="CESA_like"/>
    <property type="match status" value="1"/>
</dbReference>
<evidence type="ECO:0000256" key="2">
    <source>
        <dbReference type="ARBA" id="ARBA00022676"/>
    </source>
</evidence>
<evidence type="ECO:0000313" key="5">
    <source>
        <dbReference type="EMBL" id="MEX6430593.1"/>
    </source>
</evidence>
<organism evidence="5 6">
    <name type="scientific">Ferrimicrobium acidiphilum</name>
    <dbReference type="NCBI Taxonomy" id="121039"/>
    <lineage>
        <taxon>Bacteria</taxon>
        <taxon>Bacillati</taxon>
        <taxon>Actinomycetota</taxon>
        <taxon>Acidimicrobiia</taxon>
        <taxon>Acidimicrobiales</taxon>
        <taxon>Acidimicrobiaceae</taxon>
        <taxon>Ferrimicrobium</taxon>
    </lineage>
</organism>
<keyword evidence="4" id="KW-0812">Transmembrane</keyword>
<accession>A0ABV3Y4V4</accession>
<evidence type="ECO:0000256" key="1">
    <source>
        <dbReference type="ARBA" id="ARBA00006739"/>
    </source>
</evidence>
<gene>
    <name evidence="5" type="ORF">AB6A68_12225</name>
</gene>
<keyword evidence="3 5" id="KW-0808">Transferase</keyword>
<dbReference type="RefSeq" id="WP_298403444.1">
    <property type="nucleotide sequence ID" value="NZ_JBFSHR010000064.1"/>
</dbReference>
<dbReference type="EMBL" id="JBFSHR010000064">
    <property type="protein sequence ID" value="MEX6430593.1"/>
    <property type="molecule type" value="Genomic_DNA"/>
</dbReference>
<feature type="transmembrane region" description="Helical" evidence="4">
    <location>
        <begin position="103"/>
        <end position="121"/>
    </location>
</feature>
<feature type="transmembrane region" description="Helical" evidence="4">
    <location>
        <begin position="161"/>
        <end position="182"/>
    </location>
</feature>
<dbReference type="InterPro" id="IPR029044">
    <property type="entry name" value="Nucleotide-diphossugar_trans"/>
</dbReference>
<evidence type="ECO:0000313" key="6">
    <source>
        <dbReference type="Proteomes" id="UP001560267"/>
    </source>
</evidence>
<protein>
    <submittedName>
        <fullName evidence="5">Glycosyltransferase family 2 protein</fullName>
        <ecNumber evidence="5">2.4.-.-</ecNumber>
    </submittedName>
</protein>
<comment type="caution">
    <text evidence="5">The sequence shown here is derived from an EMBL/GenBank/DDBJ whole genome shotgun (WGS) entry which is preliminary data.</text>
</comment>
<comment type="similarity">
    <text evidence="1">Belongs to the glycosyltransferase 2 family.</text>
</comment>
<dbReference type="Gene3D" id="3.90.550.10">
    <property type="entry name" value="Spore Coat Polysaccharide Biosynthesis Protein SpsA, Chain A"/>
    <property type="match status" value="1"/>
</dbReference>
<feature type="transmembrane region" description="Helical" evidence="4">
    <location>
        <begin position="203"/>
        <end position="225"/>
    </location>
</feature>
<dbReference type="SUPFAM" id="SSF53448">
    <property type="entry name" value="Nucleotide-diphospho-sugar transferases"/>
    <property type="match status" value="1"/>
</dbReference>
<feature type="transmembrane region" description="Helical" evidence="4">
    <location>
        <begin position="589"/>
        <end position="610"/>
    </location>
</feature>
<dbReference type="Pfam" id="PF13641">
    <property type="entry name" value="Glyco_tranf_2_3"/>
    <property type="match status" value="1"/>
</dbReference>
<keyword evidence="2 5" id="KW-0328">Glycosyltransferase</keyword>
<evidence type="ECO:0000256" key="3">
    <source>
        <dbReference type="ARBA" id="ARBA00022679"/>
    </source>
</evidence>
<dbReference type="PANTHER" id="PTHR43630:SF1">
    <property type="entry name" value="POLY-BETA-1,6-N-ACETYL-D-GLUCOSAMINE SYNTHASE"/>
    <property type="match status" value="1"/>
</dbReference>
<feature type="transmembrane region" description="Helical" evidence="4">
    <location>
        <begin position="47"/>
        <end position="66"/>
    </location>
</feature>
<keyword evidence="4" id="KW-0472">Membrane</keyword>
<feature type="transmembrane region" description="Helical" evidence="4">
    <location>
        <begin position="133"/>
        <end position="155"/>
    </location>
</feature>
<dbReference type="GO" id="GO:0016757">
    <property type="term" value="F:glycosyltransferase activity"/>
    <property type="evidence" value="ECO:0007669"/>
    <property type="project" value="UniProtKB-KW"/>
</dbReference>
<dbReference type="PANTHER" id="PTHR43630">
    <property type="entry name" value="POLY-BETA-1,6-N-ACETYL-D-GLUCOSAMINE SYNTHASE"/>
    <property type="match status" value="1"/>
</dbReference>
<keyword evidence="4" id="KW-1133">Transmembrane helix</keyword>